<name>A0A1G7V2J1_9GAMM</name>
<feature type="chain" id="PRO_5011735585" evidence="6">
    <location>
        <begin position="25"/>
        <end position="353"/>
    </location>
</feature>
<dbReference type="GO" id="GO:0012505">
    <property type="term" value="C:endomembrane system"/>
    <property type="evidence" value="ECO:0007669"/>
    <property type="project" value="UniProtKB-SubCell"/>
</dbReference>
<dbReference type="PANTHER" id="PTHR30024">
    <property type="entry name" value="ALIPHATIC SULFONATES-BINDING PROTEIN-RELATED"/>
    <property type="match status" value="1"/>
</dbReference>
<dbReference type="OrthoDB" id="9815602at2"/>
<evidence type="ECO:0000256" key="1">
    <source>
        <dbReference type="ARBA" id="ARBA00004308"/>
    </source>
</evidence>
<evidence type="ECO:0000313" key="7">
    <source>
        <dbReference type="EMBL" id="SDG53180.1"/>
    </source>
</evidence>
<proteinExistence type="predicted"/>
<keyword evidence="2" id="KW-0813">Transport</keyword>
<dbReference type="CDD" id="cd13553">
    <property type="entry name" value="PBP2_NrtA_CpmA_like"/>
    <property type="match status" value="1"/>
</dbReference>
<keyword evidence="8" id="KW-1185">Reference proteome</keyword>
<protein>
    <submittedName>
        <fullName evidence="7">NitT/TauT family transport system substrate-binding protein</fullName>
    </submittedName>
</protein>
<dbReference type="STRING" id="284577.SAMN05216571_1183"/>
<dbReference type="Proteomes" id="UP000198641">
    <property type="component" value="Unassembled WGS sequence"/>
</dbReference>
<dbReference type="PANTHER" id="PTHR30024:SF42">
    <property type="entry name" value="ALIPHATIC SULFONATES-BINDING PROTEIN-RELATED"/>
    <property type="match status" value="1"/>
</dbReference>
<keyword evidence="4" id="KW-0997">Cell inner membrane</keyword>
<organism evidence="7 8">
    <name type="scientific">Onishia taeanensis</name>
    <dbReference type="NCBI Taxonomy" id="284577"/>
    <lineage>
        <taxon>Bacteria</taxon>
        <taxon>Pseudomonadati</taxon>
        <taxon>Pseudomonadota</taxon>
        <taxon>Gammaproteobacteria</taxon>
        <taxon>Oceanospirillales</taxon>
        <taxon>Halomonadaceae</taxon>
        <taxon>Onishia</taxon>
    </lineage>
</organism>
<dbReference type="AlphaFoldDB" id="A0A1G7V2J1"/>
<evidence type="ECO:0000256" key="2">
    <source>
        <dbReference type="ARBA" id="ARBA00022448"/>
    </source>
</evidence>
<comment type="subcellular location">
    <subcellularLocation>
        <location evidence="1">Endomembrane system</location>
    </subcellularLocation>
</comment>
<dbReference type="Pfam" id="PF13379">
    <property type="entry name" value="NMT1_2"/>
    <property type="match status" value="1"/>
</dbReference>
<evidence type="ECO:0000256" key="6">
    <source>
        <dbReference type="SAM" id="SignalP"/>
    </source>
</evidence>
<dbReference type="SUPFAM" id="SSF53850">
    <property type="entry name" value="Periplasmic binding protein-like II"/>
    <property type="match status" value="1"/>
</dbReference>
<evidence type="ECO:0000256" key="4">
    <source>
        <dbReference type="ARBA" id="ARBA00022519"/>
    </source>
</evidence>
<evidence type="ECO:0000313" key="8">
    <source>
        <dbReference type="Proteomes" id="UP000198641"/>
    </source>
</evidence>
<dbReference type="InterPro" id="IPR044527">
    <property type="entry name" value="NrtA/CpmA_ABC-bd_dom"/>
</dbReference>
<evidence type="ECO:0000256" key="3">
    <source>
        <dbReference type="ARBA" id="ARBA00022475"/>
    </source>
</evidence>
<evidence type="ECO:0000256" key="5">
    <source>
        <dbReference type="ARBA" id="ARBA00023136"/>
    </source>
</evidence>
<keyword evidence="3" id="KW-1003">Cell membrane</keyword>
<reference evidence="7 8" key="1">
    <citation type="submission" date="2016-10" db="EMBL/GenBank/DDBJ databases">
        <authorList>
            <person name="de Groot N.N."/>
        </authorList>
    </citation>
    <scope>NUCLEOTIDE SEQUENCE [LARGE SCALE GENOMIC DNA]</scope>
    <source>
        <strain evidence="7 8">BH539</strain>
    </source>
</reference>
<dbReference type="Gene3D" id="3.40.190.10">
    <property type="entry name" value="Periplasmic binding protein-like II"/>
    <property type="match status" value="2"/>
</dbReference>
<feature type="signal peptide" evidence="6">
    <location>
        <begin position="1"/>
        <end position="24"/>
    </location>
</feature>
<dbReference type="RefSeq" id="WP_092528549.1">
    <property type="nucleotide sequence ID" value="NZ_FNCI01000018.1"/>
</dbReference>
<accession>A0A1G7V2J1</accession>
<sequence length="353" mass="37744">MLRFTRRLGAMALLLFALPGLAQADTADDVTTLQVGYMPILPVAQLFVMEGEGWTEEAGLDLELTRFSSGPAMVQALASGELDVMYFGIGPAMVARANGVPLKVLAASIKEQIGLVARGDFAGEFDNATAQEAIAHFTETQGRKPKIATFPKGSVPDTVLRYYLTQQLGLSLDSVDIVAMGADRVQQALLAGAVDAASILEPILTTVQERDDSARVVARGGDMLPNQPGAVLAARESVLADQPEAMQRLMALHIRATDMLVNDPERAAPHVREFVGKRLVPLSTVEAALRSPSSNYLSDPHAIIDATRVMRDFQLDNGTLRQSVDIEALFDTGLYDAAKAELDEGNDGEASAP</sequence>
<gene>
    <name evidence="7" type="ORF">SAMN05216571_1183</name>
</gene>
<dbReference type="EMBL" id="FNCI01000018">
    <property type="protein sequence ID" value="SDG53180.1"/>
    <property type="molecule type" value="Genomic_DNA"/>
</dbReference>
<keyword evidence="5" id="KW-0472">Membrane</keyword>
<keyword evidence="6" id="KW-0732">Signal</keyword>